<proteinExistence type="predicted"/>
<reference evidence="1" key="1">
    <citation type="journal article" date="2023" name="Mol. Phylogenet. Evol.">
        <title>Genome-scale phylogeny and comparative genomics of the fungal order Sordariales.</title>
        <authorList>
            <person name="Hensen N."/>
            <person name="Bonometti L."/>
            <person name="Westerberg I."/>
            <person name="Brannstrom I.O."/>
            <person name="Guillou S."/>
            <person name="Cros-Aarteil S."/>
            <person name="Calhoun S."/>
            <person name="Haridas S."/>
            <person name="Kuo A."/>
            <person name="Mondo S."/>
            <person name="Pangilinan J."/>
            <person name="Riley R."/>
            <person name="LaButti K."/>
            <person name="Andreopoulos B."/>
            <person name="Lipzen A."/>
            <person name="Chen C."/>
            <person name="Yan M."/>
            <person name="Daum C."/>
            <person name="Ng V."/>
            <person name="Clum A."/>
            <person name="Steindorff A."/>
            <person name="Ohm R.A."/>
            <person name="Martin F."/>
            <person name="Silar P."/>
            <person name="Natvig D.O."/>
            <person name="Lalanne C."/>
            <person name="Gautier V."/>
            <person name="Ament-Velasquez S.L."/>
            <person name="Kruys A."/>
            <person name="Hutchinson M.I."/>
            <person name="Powell A.J."/>
            <person name="Barry K."/>
            <person name="Miller A.N."/>
            <person name="Grigoriev I.V."/>
            <person name="Debuchy R."/>
            <person name="Gladieux P."/>
            <person name="Hiltunen Thoren M."/>
            <person name="Johannesson H."/>
        </authorList>
    </citation>
    <scope>NUCLEOTIDE SEQUENCE</scope>
    <source>
        <strain evidence="1">CBS 232.78</strain>
    </source>
</reference>
<organism evidence="1 2">
    <name type="scientific">Podospora didyma</name>
    <dbReference type="NCBI Taxonomy" id="330526"/>
    <lineage>
        <taxon>Eukaryota</taxon>
        <taxon>Fungi</taxon>
        <taxon>Dikarya</taxon>
        <taxon>Ascomycota</taxon>
        <taxon>Pezizomycotina</taxon>
        <taxon>Sordariomycetes</taxon>
        <taxon>Sordariomycetidae</taxon>
        <taxon>Sordariales</taxon>
        <taxon>Podosporaceae</taxon>
        <taxon>Podospora</taxon>
    </lineage>
</organism>
<protein>
    <submittedName>
        <fullName evidence="1">Uncharacterized protein</fullName>
    </submittedName>
</protein>
<keyword evidence="2" id="KW-1185">Reference proteome</keyword>
<evidence type="ECO:0000313" key="2">
    <source>
        <dbReference type="Proteomes" id="UP001285441"/>
    </source>
</evidence>
<evidence type="ECO:0000313" key="1">
    <source>
        <dbReference type="EMBL" id="KAK3395028.1"/>
    </source>
</evidence>
<reference evidence="1" key="2">
    <citation type="submission" date="2023-06" db="EMBL/GenBank/DDBJ databases">
        <authorList>
            <consortium name="Lawrence Berkeley National Laboratory"/>
            <person name="Haridas S."/>
            <person name="Hensen N."/>
            <person name="Bonometti L."/>
            <person name="Westerberg I."/>
            <person name="Brannstrom I.O."/>
            <person name="Guillou S."/>
            <person name="Cros-Aarteil S."/>
            <person name="Calhoun S."/>
            <person name="Kuo A."/>
            <person name="Mondo S."/>
            <person name="Pangilinan J."/>
            <person name="Riley R."/>
            <person name="LaButti K."/>
            <person name="Andreopoulos B."/>
            <person name="Lipzen A."/>
            <person name="Chen C."/>
            <person name="Yanf M."/>
            <person name="Daum C."/>
            <person name="Ng V."/>
            <person name="Clum A."/>
            <person name="Steindorff A."/>
            <person name="Ohm R."/>
            <person name="Martin F."/>
            <person name="Silar P."/>
            <person name="Natvig D."/>
            <person name="Lalanne C."/>
            <person name="Gautier V."/>
            <person name="Ament-velasquez S.L."/>
            <person name="Kruys A."/>
            <person name="Hutchinson M.I."/>
            <person name="Powell A.J."/>
            <person name="Barry K."/>
            <person name="Miller A.N."/>
            <person name="Grigoriev I.V."/>
            <person name="Debuchy R."/>
            <person name="Gladieux P."/>
            <person name="Thoren M.H."/>
            <person name="Johannesson H."/>
        </authorList>
    </citation>
    <scope>NUCLEOTIDE SEQUENCE</scope>
    <source>
        <strain evidence="1">CBS 232.78</strain>
    </source>
</reference>
<dbReference type="AlphaFoldDB" id="A0AAE0P7X7"/>
<accession>A0AAE0P7X7</accession>
<sequence>MTANWEAEALIIVLNAIHGRLRQTQSHITLLTLAKIVIIVDYYNIHESLHITATAVFNDAATFQSITKVAIHRIPRYPTRLKYPVLPATLTLDRISQQQVLILDEISERLHEITDMFLSGKAGCNQVGKCKFTHIGALMQAMYDFKLMHHAIRDKHECSISIDSVLKRLKRLPSEAESCDNYRRSDQSCTLMLSDYLNSLLGRVTSKTEGLNLADFVLPSSEATTRLLASKGTVTADNWRPLVQPK</sequence>
<name>A0AAE0P7X7_9PEZI</name>
<gene>
    <name evidence="1" type="ORF">B0H63DRAFT_533470</name>
</gene>
<dbReference type="Proteomes" id="UP001285441">
    <property type="component" value="Unassembled WGS sequence"/>
</dbReference>
<dbReference type="EMBL" id="JAULSW010000001">
    <property type="protein sequence ID" value="KAK3395028.1"/>
    <property type="molecule type" value="Genomic_DNA"/>
</dbReference>
<comment type="caution">
    <text evidence="1">The sequence shown here is derived from an EMBL/GenBank/DDBJ whole genome shotgun (WGS) entry which is preliminary data.</text>
</comment>